<sequence>MVTANINSEPHFKFITPSKFIRAAPTMAVWGVATAAALALFGSDVPLARKDVLSKIPVFGRYFPVQQDKHEEED</sequence>
<evidence type="ECO:0000313" key="3">
    <source>
        <dbReference type="Proteomes" id="UP000053815"/>
    </source>
</evidence>
<dbReference type="PANTHER" id="PTHR28254">
    <property type="entry name" value="CYTOCHROME B-C1 COMPLEX SUBUNIT 10"/>
    <property type="match status" value="1"/>
</dbReference>
<keyword evidence="1" id="KW-1133">Transmembrane helix</keyword>
<organism evidence="2">
    <name type="scientific">Mucor ambiguus</name>
    <dbReference type="NCBI Taxonomy" id="91626"/>
    <lineage>
        <taxon>Eukaryota</taxon>
        <taxon>Fungi</taxon>
        <taxon>Fungi incertae sedis</taxon>
        <taxon>Mucoromycota</taxon>
        <taxon>Mucoromycotina</taxon>
        <taxon>Mucoromycetes</taxon>
        <taxon>Mucorales</taxon>
        <taxon>Mucorineae</taxon>
        <taxon>Mucoraceae</taxon>
        <taxon>Mucor</taxon>
    </lineage>
</organism>
<dbReference type="AlphaFoldDB" id="A0A0C9MRA8"/>
<feature type="transmembrane region" description="Helical" evidence="1">
    <location>
        <begin position="20"/>
        <end position="41"/>
    </location>
</feature>
<dbReference type="PANTHER" id="PTHR28254:SF1">
    <property type="entry name" value="CYTOCHROME B-C1 COMPLEX SUBUNIT 10, MITOCHONDRIAL"/>
    <property type="match status" value="1"/>
</dbReference>
<dbReference type="InterPro" id="IPR019182">
    <property type="entry name" value="Cytochrome_b-c1_su10_fun"/>
</dbReference>
<evidence type="ECO:0000256" key="1">
    <source>
        <dbReference type="SAM" id="Phobius"/>
    </source>
</evidence>
<dbReference type="Proteomes" id="UP000053815">
    <property type="component" value="Unassembled WGS sequence"/>
</dbReference>
<proteinExistence type="predicted"/>
<dbReference type="OrthoDB" id="2391627at2759"/>
<evidence type="ECO:0000313" key="2">
    <source>
        <dbReference type="EMBL" id="GAN04578.1"/>
    </source>
</evidence>
<keyword evidence="3" id="KW-1185">Reference proteome</keyword>
<keyword evidence="1" id="KW-0472">Membrane</keyword>
<dbReference type="STRING" id="91626.A0A0C9MRA8"/>
<dbReference type="EMBL" id="DF836356">
    <property type="protein sequence ID" value="GAN04578.1"/>
    <property type="molecule type" value="Genomic_DNA"/>
</dbReference>
<dbReference type="Pfam" id="PF09796">
    <property type="entry name" value="QCR10"/>
    <property type="match status" value="1"/>
</dbReference>
<protein>
    <submittedName>
        <fullName evidence="2">Uncharacterized protein</fullName>
    </submittedName>
</protein>
<reference evidence="2" key="1">
    <citation type="submission" date="2014-09" db="EMBL/GenBank/DDBJ databases">
        <title>Draft genome sequence of an oleaginous Mucoromycotina fungus Mucor ambiguus NBRC6742.</title>
        <authorList>
            <person name="Takeda I."/>
            <person name="Yamane N."/>
            <person name="Morita T."/>
            <person name="Tamano K."/>
            <person name="Machida M."/>
            <person name="Baker S."/>
            <person name="Koike H."/>
        </authorList>
    </citation>
    <scope>NUCLEOTIDE SEQUENCE</scope>
    <source>
        <strain evidence="2">NBRC 6742</strain>
    </source>
</reference>
<accession>A0A0C9MRA8</accession>
<keyword evidence="1" id="KW-0812">Transmembrane</keyword>
<dbReference type="GO" id="GO:0006122">
    <property type="term" value="P:mitochondrial electron transport, ubiquinol to cytochrome c"/>
    <property type="evidence" value="ECO:0007669"/>
    <property type="project" value="InterPro"/>
</dbReference>
<gene>
    <name evidence="2" type="ORF">MAM1_0067c04039</name>
</gene>
<name>A0A0C9MRA8_9FUNG</name>
<dbReference type="GO" id="GO:0005739">
    <property type="term" value="C:mitochondrion"/>
    <property type="evidence" value="ECO:0007669"/>
    <property type="project" value="GOC"/>
</dbReference>